<protein>
    <submittedName>
        <fullName evidence="2">Uncharacterized protein</fullName>
    </submittedName>
</protein>
<feature type="compositionally biased region" description="Basic residues" evidence="1">
    <location>
        <begin position="1"/>
        <end position="19"/>
    </location>
</feature>
<sequence length="431" mass="48076">MAKHHDRRGRSKGAWRKNHPPLSNRQRKRLDPPRGQPWAQIWVDELESEARAGLSINARRALDVLVCRHVRSHQADNGALQVSYETFERAGVGRNYVSAALRELPAAGFVRVSGQAAPTNPWMKRPTLYELPSYQPQEGGRVKDAKRQFVWIPLDVLESAAWRGLSINARRIMDRLLLENFRHFYVENGRLRVSFRQFVDCGVAMRFAARTIAELVDAGLIAVTKGVASGSLDAPHLYRINFHGTLDAAPTWRNRQKETQAVPQEKFFSHPLKVKRAHPPKVKRGTSFHTPQRCSGEAEITPPEGEASIISSGVGGRENVSTAPRLHPDDATPAQPAAHVYTFSPMPGRFAIAGRVVVGEPSATPRSMRVEAYAMAHANWIRRYGIPTHDEVAVLRACYALPTTTTAEWAAISAYFSEAIRERRAVERAAA</sequence>
<reference evidence="2" key="1">
    <citation type="submission" date="2023-07" db="EMBL/GenBank/DDBJ databases">
        <authorList>
            <person name="Pelsma A.J. K."/>
        </authorList>
    </citation>
    <scope>NUCLEOTIDE SEQUENCE</scope>
</reference>
<dbReference type="EMBL" id="OY288114">
    <property type="protein sequence ID" value="CAJ0878805.1"/>
    <property type="molecule type" value="Genomic_DNA"/>
</dbReference>
<evidence type="ECO:0000313" key="2">
    <source>
        <dbReference type="EMBL" id="CAJ0878805.1"/>
    </source>
</evidence>
<organism evidence="2">
    <name type="scientific">freshwater sediment metagenome</name>
    <dbReference type="NCBI Taxonomy" id="556182"/>
    <lineage>
        <taxon>unclassified sequences</taxon>
        <taxon>metagenomes</taxon>
        <taxon>ecological metagenomes</taxon>
    </lineage>
</organism>
<dbReference type="AlphaFoldDB" id="A0AA48RAA8"/>
<feature type="region of interest" description="Disordered" evidence="1">
    <location>
        <begin position="278"/>
        <end position="333"/>
    </location>
</feature>
<feature type="region of interest" description="Disordered" evidence="1">
    <location>
        <begin position="1"/>
        <end position="34"/>
    </location>
</feature>
<accession>A0AA48RAA8</accession>
<name>A0AA48RAA8_9ZZZZ</name>
<evidence type="ECO:0000256" key="1">
    <source>
        <dbReference type="SAM" id="MobiDB-lite"/>
    </source>
</evidence>
<gene>
    <name evidence="2" type="ORF">AMST5_03002</name>
</gene>
<proteinExistence type="predicted"/>